<dbReference type="InterPro" id="IPR023393">
    <property type="entry name" value="START-like_dom_sf"/>
</dbReference>
<evidence type="ECO:0000313" key="4">
    <source>
        <dbReference type="Proteomes" id="UP001156903"/>
    </source>
</evidence>
<comment type="similarity">
    <text evidence="1">Belongs to the AHA1 family.</text>
</comment>
<evidence type="ECO:0000256" key="1">
    <source>
        <dbReference type="ARBA" id="ARBA00006817"/>
    </source>
</evidence>
<comment type="caution">
    <text evidence="3">The sequence shown here is derived from an EMBL/GenBank/DDBJ whole genome shotgun (WGS) entry which is preliminary data.</text>
</comment>
<dbReference type="SUPFAM" id="SSF55961">
    <property type="entry name" value="Bet v1-like"/>
    <property type="match status" value="1"/>
</dbReference>
<gene>
    <name evidence="3" type="ORF">GCM10007935_15250</name>
</gene>
<dbReference type="InterPro" id="IPR013538">
    <property type="entry name" value="ASHA1/2-like_C"/>
</dbReference>
<name>A0ABQ6C5P1_9BURK</name>
<evidence type="ECO:0000313" key="3">
    <source>
        <dbReference type="EMBL" id="GLS14095.1"/>
    </source>
</evidence>
<organism evidence="3 4">
    <name type="scientific">Hydrogenophaga electricum</name>
    <dbReference type="NCBI Taxonomy" id="1230953"/>
    <lineage>
        <taxon>Bacteria</taxon>
        <taxon>Pseudomonadati</taxon>
        <taxon>Pseudomonadota</taxon>
        <taxon>Betaproteobacteria</taxon>
        <taxon>Burkholderiales</taxon>
        <taxon>Comamonadaceae</taxon>
        <taxon>Hydrogenophaga</taxon>
    </lineage>
</organism>
<dbReference type="RefSeq" id="WP_284307289.1">
    <property type="nucleotide sequence ID" value="NZ_BSPB01000008.1"/>
</dbReference>
<protein>
    <recommendedName>
        <fullName evidence="2">Activator of Hsp90 ATPase homologue 1/2-like C-terminal domain-containing protein</fullName>
    </recommendedName>
</protein>
<dbReference type="Pfam" id="PF08327">
    <property type="entry name" value="AHSA1"/>
    <property type="match status" value="1"/>
</dbReference>
<keyword evidence="4" id="KW-1185">Reference proteome</keyword>
<sequence length="140" mass="15997">MNPFRHSRELAAPPSAVFDALRNPERLARWWGPDGFTNTFEHFDFQPGGRWTFTMHGPDGRHYPNEATFTQIEQDRSVRICHTCAPLFDLYIGLEAIPAGTRVTWVQQFDDPQVAQAVRHIVEPANEQNLSRLARELAAP</sequence>
<feature type="domain" description="Activator of Hsp90 ATPase homologue 1/2-like C-terminal" evidence="2">
    <location>
        <begin position="11"/>
        <end position="137"/>
    </location>
</feature>
<evidence type="ECO:0000259" key="2">
    <source>
        <dbReference type="Pfam" id="PF08327"/>
    </source>
</evidence>
<reference evidence="4" key="1">
    <citation type="journal article" date="2019" name="Int. J. Syst. Evol. Microbiol.">
        <title>The Global Catalogue of Microorganisms (GCM) 10K type strain sequencing project: providing services to taxonomists for standard genome sequencing and annotation.</title>
        <authorList>
            <consortium name="The Broad Institute Genomics Platform"/>
            <consortium name="The Broad Institute Genome Sequencing Center for Infectious Disease"/>
            <person name="Wu L."/>
            <person name="Ma J."/>
        </authorList>
    </citation>
    <scope>NUCLEOTIDE SEQUENCE [LARGE SCALE GENOMIC DNA]</scope>
    <source>
        <strain evidence="4">NBRC 109341</strain>
    </source>
</reference>
<dbReference type="Gene3D" id="3.30.530.20">
    <property type="match status" value="1"/>
</dbReference>
<dbReference type="Proteomes" id="UP001156903">
    <property type="component" value="Unassembled WGS sequence"/>
</dbReference>
<accession>A0ABQ6C5P1</accession>
<proteinExistence type="inferred from homology"/>
<dbReference type="EMBL" id="BSPB01000008">
    <property type="protein sequence ID" value="GLS14095.1"/>
    <property type="molecule type" value="Genomic_DNA"/>
</dbReference>